<feature type="region of interest" description="Disordered" evidence="8">
    <location>
        <begin position="152"/>
        <end position="240"/>
    </location>
</feature>
<dbReference type="GO" id="GO:0005524">
    <property type="term" value="F:ATP binding"/>
    <property type="evidence" value="ECO:0007669"/>
    <property type="project" value="UniProtKB-KW"/>
</dbReference>
<comment type="subcellular location">
    <subcellularLocation>
        <location evidence="1 7">Nucleus</location>
    </subcellularLocation>
</comment>
<keyword evidence="13" id="KW-1185">Reference proteome</keyword>
<evidence type="ECO:0000256" key="6">
    <source>
        <dbReference type="ARBA" id="ARBA00023242"/>
    </source>
</evidence>
<dbReference type="GO" id="GO:0016887">
    <property type="term" value="F:ATP hydrolysis activity"/>
    <property type="evidence" value="ECO:0007669"/>
    <property type="project" value="InterPro"/>
</dbReference>
<dbReference type="GO" id="GO:0046872">
    <property type="term" value="F:metal ion binding"/>
    <property type="evidence" value="ECO:0007669"/>
    <property type="project" value="UniProtKB-KW"/>
</dbReference>
<dbReference type="Pfam" id="PF09079">
    <property type="entry name" value="WHD_Cdc6"/>
    <property type="match status" value="1"/>
</dbReference>
<evidence type="ECO:0000256" key="1">
    <source>
        <dbReference type="ARBA" id="ARBA00004123"/>
    </source>
</evidence>
<accession>A0A1R1PPI9</accession>
<dbReference type="Pfam" id="PF00004">
    <property type="entry name" value="AAA"/>
    <property type="match status" value="1"/>
</dbReference>
<feature type="compositionally biased region" description="Polar residues" evidence="8">
    <location>
        <begin position="225"/>
        <end position="240"/>
    </location>
</feature>
<feature type="compositionally biased region" description="Low complexity" evidence="8">
    <location>
        <begin position="184"/>
        <end position="201"/>
    </location>
</feature>
<dbReference type="PANTHER" id="PTHR10763:SF23">
    <property type="entry name" value="ORIGIN RECOGNITION COMPLEX SUBUNIT 1"/>
    <property type="match status" value="1"/>
</dbReference>
<dbReference type="GO" id="GO:0005664">
    <property type="term" value="C:nuclear origin of replication recognition complex"/>
    <property type="evidence" value="ECO:0007669"/>
    <property type="project" value="TreeGrafter"/>
</dbReference>
<comment type="caution">
    <text evidence="12">The sequence shown here is derived from an EMBL/GenBank/DDBJ whole genome shotgun (WGS) entry which is preliminary data.</text>
</comment>
<evidence type="ECO:0000259" key="9">
    <source>
        <dbReference type="Pfam" id="PF00004"/>
    </source>
</evidence>
<evidence type="ECO:0000256" key="2">
    <source>
        <dbReference type="ARBA" id="ARBA00008398"/>
    </source>
</evidence>
<feature type="domain" description="Cdc6/ORC1-like ATPase lid" evidence="11">
    <location>
        <begin position="92"/>
        <end position="147"/>
    </location>
</feature>
<keyword evidence="5 7" id="KW-0238">DNA-binding</keyword>
<keyword evidence="6 7" id="KW-0539">Nucleus</keyword>
<dbReference type="InterPro" id="IPR027417">
    <property type="entry name" value="P-loop_NTPase"/>
</dbReference>
<feature type="compositionally biased region" description="Pro residues" evidence="8">
    <location>
        <begin position="159"/>
        <end position="183"/>
    </location>
</feature>
<protein>
    <recommendedName>
        <fullName evidence="7">Origin recognition complex subunit 1</fullName>
    </recommendedName>
</protein>
<evidence type="ECO:0000256" key="4">
    <source>
        <dbReference type="ARBA" id="ARBA00022723"/>
    </source>
</evidence>
<dbReference type="GO" id="GO:0033314">
    <property type="term" value="P:mitotic DNA replication checkpoint signaling"/>
    <property type="evidence" value="ECO:0007669"/>
    <property type="project" value="TreeGrafter"/>
</dbReference>
<dbReference type="GO" id="GO:0003688">
    <property type="term" value="F:DNA replication origin binding"/>
    <property type="evidence" value="ECO:0007669"/>
    <property type="project" value="TreeGrafter"/>
</dbReference>
<dbReference type="EMBL" id="LSSK01000566">
    <property type="protein sequence ID" value="OMH82895.1"/>
    <property type="molecule type" value="Genomic_DNA"/>
</dbReference>
<comment type="similarity">
    <text evidence="2 7">Belongs to the ORC1 family.</text>
</comment>
<feature type="domain" description="Cdc6 C-terminal" evidence="10">
    <location>
        <begin position="269"/>
        <end position="334"/>
    </location>
</feature>
<dbReference type="InterPro" id="IPR015163">
    <property type="entry name" value="Cdc6_C"/>
</dbReference>
<comment type="function">
    <text evidence="7">Component of the origin recognition complex (ORC) that binds origins of replication. DNA-binding is ATP-dependent, however specific DNA sequences that define origins of replication have not been identified so far. ORC is required to assemble the pre-replication complex necessary to initiate DNA replication.</text>
</comment>
<evidence type="ECO:0000313" key="13">
    <source>
        <dbReference type="Proteomes" id="UP000188320"/>
    </source>
</evidence>
<gene>
    <name evidence="12" type="ORF">AX774_g3610</name>
</gene>
<reference evidence="13" key="1">
    <citation type="submission" date="2017-01" db="EMBL/GenBank/DDBJ databases">
        <authorList>
            <person name="Wang Y."/>
            <person name="White M."/>
            <person name="Kvist S."/>
            <person name="Moncalvo J.-M."/>
        </authorList>
    </citation>
    <scope>NUCLEOTIDE SEQUENCE [LARGE SCALE GENOMIC DNA]</scope>
    <source>
        <strain evidence="13">COL-18-3</strain>
    </source>
</reference>
<dbReference type="Gene3D" id="1.10.8.60">
    <property type="match status" value="1"/>
</dbReference>
<dbReference type="Pfam" id="PF22606">
    <property type="entry name" value="Cdc6-ORC-like_ATPase_lid"/>
    <property type="match status" value="1"/>
</dbReference>
<dbReference type="Gene3D" id="3.40.50.300">
    <property type="entry name" value="P-loop containing nucleotide triphosphate hydrolases"/>
    <property type="match status" value="1"/>
</dbReference>
<keyword evidence="7" id="KW-0547">Nucleotide-binding</keyword>
<keyword evidence="7" id="KW-0067">ATP-binding</keyword>
<evidence type="ECO:0000256" key="5">
    <source>
        <dbReference type="ARBA" id="ARBA00023125"/>
    </source>
</evidence>
<dbReference type="OrthoDB" id="1926878at2759"/>
<feature type="compositionally biased region" description="Polar residues" evidence="8">
    <location>
        <begin position="202"/>
        <end position="215"/>
    </location>
</feature>
<feature type="domain" description="ATPase AAA-type core" evidence="9">
    <location>
        <begin position="23"/>
        <end position="81"/>
    </location>
</feature>
<evidence type="ECO:0000256" key="7">
    <source>
        <dbReference type="RuleBase" id="RU365058"/>
    </source>
</evidence>
<evidence type="ECO:0000256" key="8">
    <source>
        <dbReference type="SAM" id="MobiDB-lite"/>
    </source>
</evidence>
<keyword evidence="4" id="KW-0479">Metal-binding</keyword>
<dbReference type="SUPFAM" id="SSF52540">
    <property type="entry name" value="P-loop containing nucleoside triphosphate hydrolases"/>
    <property type="match status" value="1"/>
</dbReference>
<comment type="subunit">
    <text evidence="7">ORC is composed of six subunits.</text>
</comment>
<dbReference type="InterPro" id="IPR054425">
    <property type="entry name" value="Cdc6_ORC1-like_ATPase_lid"/>
</dbReference>
<sequence length="422" mass="45854">MRAVQLLDEYFSQPVLARGRPKKGMTVLLVDELDVLVTKSQTVLYNLFEWSTRATSQLIVISIANTMNLPERMLHHKISSRLGLKRLNFMPYTHDQLAHIVLSRIDNSPVFDRDAVQLCARKISAVSGDARRALEICRRAVEIAEAEYKQSIKTNPTLNPNPNPNPNPSISPIPNTIPNPNPNPNTNFNLNLIPNHNPNSNHTFTSSSIATNLDNSDAKEKNESSDTTATSDKPSTGLKPNQTKLVKVTVNTIDQVIREIYAQGYIPIIQNCSAHQKLFFLALRSALRSTGTPEAPILDIYNVHTSMASMYNHTILNLQQFINLTLDLYHLGCIALQGSCSTSIMTGGGNSGNVGGGSASGYSGFSNAGSGNSVTSSMTIGAGYGTVTMTVSQYSLVKLNISDDDVVIALKSDPVFGKSFDG</sequence>
<dbReference type="Proteomes" id="UP000188320">
    <property type="component" value="Unassembled WGS sequence"/>
</dbReference>
<dbReference type="GO" id="GO:0006270">
    <property type="term" value="P:DNA replication initiation"/>
    <property type="evidence" value="ECO:0007669"/>
    <property type="project" value="TreeGrafter"/>
</dbReference>
<dbReference type="InterPro" id="IPR050311">
    <property type="entry name" value="ORC1/CDC6"/>
</dbReference>
<dbReference type="AlphaFoldDB" id="A0A1R1PPI9"/>
<evidence type="ECO:0000256" key="3">
    <source>
        <dbReference type="ARBA" id="ARBA00022705"/>
    </source>
</evidence>
<name>A0A1R1PPI9_ZANCU</name>
<evidence type="ECO:0000313" key="12">
    <source>
        <dbReference type="EMBL" id="OMH82895.1"/>
    </source>
</evidence>
<dbReference type="PANTHER" id="PTHR10763">
    <property type="entry name" value="CELL DIVISION CONTROL PROTEIN 6-RELATED"/>
    <property type="match status" value="1"/>
</dbReference>
<evidence type="ECO:0000259" key="11">
    <source>
        <dbReference type="Pfam" id="PF22606"/>
    </source>
</evidence>
<organism evidence="12 13">
    <name type="scientific">Zancudomyces culisetae</name>
    <name type="common">Gut fungus</name>
    <name type="synonym">Smittium culisetae</name>
    <dbReference type="NCBI Taxonomy" id="1213189"/>
    <lineage>
        <taxon>Eukaryota</taxon>
        <taxon>Fungi</taxon>
        <taxon>Fungi incertae sedis</taxon>
        <taxon>Zoopagomycota</taxon>
        <taxon>Kickxellomycotina</taxon>
        <taxon>Harpellomycetes</taxon>
        <taxon>Harpellales</taxon>
        <taxon>Legeriomycetaceae</taxon>
        <taxon>Zancudomyces</taxon>
    </lineage>
</organism>
<proteinExistence type="inferred from homology"/>
<dbReference type="InterPro" id="IPR003959">
    <property type="entry name" value="ATPase_AAA_core"/>
</dbReference>
<evidence type="ECO:0000259" key="10">
    <source>
        <dbReference type="Pfam" id="PF09079"/>
    </source>
</evidence>
<keyword evidence="3 7" id="KW-0235">DNA replication</keyword>